<feature type="transmembrane region" description="Helical" evidence="2">
    <location>
        <begin position="44"/>
        <end position="65"/>
    </location>
</feature>
<evidence type="ECO:0000256" key="2">
    <source>
        <dbReference type="SAM" id="Phobius"/>
    </source>
</evidence>
<accession>A0A4Z1K749</accession>
<sequence>MAGFKFRKEKPAFDRKSDSGKKERTCFYTPDIKAIHRKDNEIHFLRVLSFTAILTAIILLAYFRWKIARLEKIMKIKDEHYIGKMTSGVVLTGEDGSFYDPILET</sequence>
<feature type="region of interest" description="Disordered" evidence="1">
    <location>
        <begin position="1"/>
        <end position="22"/>
    </location>
</feature>
<feature type="compositionally biased region" description="Basic and acidic residues" evidence="1">
    <location>
        <begin position="9"/>
        <end position="22"/>
    </location>
</feature>
<dbReference type="AlphaFoldDB" id="A0A4Z1K749"/>
<dbReference type="Proteomes" id="UP000297280">
    <property type="component" value="Unassembled WGS sequence"/>
</dbReference>
<protein>
    <submittedName>
        <fullName evidence="3">Uncharacterized protein</fullName>
    </submittedName>
</protein>
<keyword evidence="2" id="KW-1133">Transmembrane helix</keyword>
<keyword evidence="2" id="KW-0472">Membrane</keyword>
<dbReference type="EMBL" id="PQXO01000955">
    <property type="protein sequence ID" value="TGO81961.1"/>
    <property type="molecule type" value="Genomic_DNA"/>
</dbReference>
<keyword evidence="2" id="KW-0812">Transmembrane</keyword>
<name>A0A4Z1K749_9HELO</name>
<keyword evidence="4" id="KW-1185">Reference proteome</keyword>
<evidence type="ECO:0000256" key="1">
    <source>
        <dbReference type="SAM" id="MobiDB-lite"/>
    </source>
</evidence>
<evidence type="ECO:0000313" key="4">
    <source>
        <dbReference type="Proteomes" id="UP000297280"/>
    </source>
</evidence>
<comment type="caution">
    <text evidence="3">The sequence shown here is derived from an EMBL/GenBank/DDBJ whole genome shotgun (WGS) entry which is preliminary data.</text>
</comment>
<organism evidence="3 4">
    <name type="scientific">Botrytis porri</name>
    <dbReference type="NCBI Taxonomy" id="87229"/>
    <lineage>
        <taxon>Eukaryota</taxon>
        <taxon>Fungi</taxon>
        <taxon>Dikarya</taxon>
        <taxon>Ascomycota</taxon>
        <taxon>Pezizomycotina</taxon>
        <taxon>Leotiomycetes</taxon>
        <taxon>Helotiales</taxon>
        <taxon>Sclerotiniaceae</taxon>
        <taxon>Botrytis</taxon>
    </lineage>
</organism>
<proteinExistence type="predicted"/>
<dbReference type="OrthoDB" id="3525770at2759"/>
<gene>
    <name evidence="3" type="ORF">BPOR_0961g00050</name>
</gene>
<reference evidence="3 4" key="1">
    <citation type="submission" date="2017-12" db="EMBL/GenBank/DDBJ databases">
        <title>Comparative genomics of Botrytis spp.</title>
        <authorList>
            <person name="Valero-Jimenez C.A."/>
            <person name="Tapia P."/>
            <person name="Veloso J."/>
            <person name="Silva-Moreno E."/>
            <person name="Staats M."/>
            <person name="Valdes J.H."/>
            <person name="Van Kan J.A.L."/>
        </authorList>
    </citation>
    <scope>NUCLEOTIDE SEQUENCE [LARGE SCALE GENOMIC DNA]</scope>
    <source>
        <strain evidence="3 4">MUCL3349</strain>
    </source>
</reference>
<evidence type="ECO:0000313" key="3">
    <source>
        <dbReference type="EMBL" id="TGO81961.1"/>
    </source>
</evidence>